<evidence type="ECO:0000313" key="10">
    <source>
        <dbReference type="Proteomes" id="UP000307169"/>
    </source>
</evidence>
<protein>
    <submittedName>
        <fullName evidence="9">Aldo/keto reductase</fullName>
    </submittedName>
</protein>
<dbReference type="InterPro" id="IPR020471">
    <property type="entry name" value="AKR"/>
</dbReference>
<dbReference type="EMBL" id="SPRH01000008">
    <property type="protein sequence ID" value="TIC03104.1"/>
    <property type="molecule type" value="Genomic_DNA"/>
</dbReference>
<dbReference type="PANTHER" id="PTHR43827">
    <property type="entry name" value="2,5-DIKETO-D-GLUCONIC ACID REDUCTASE"/>
    <property type="match status" value="1"/>
</dbReference>
<dbReference type="PROSITE" id="PS00798">
    <property type="entry name" value="ALDOKETO_REDUCTASE_1"/>
    <property type="match status" value="1"/>
</dbReference>
<sequence length="321" mass="36311">MTARSPLLLPKNFRLANGSVINSIGFGLWKVPREQTAETVSNALDLGYRHVDGAFAYGNEDIVGEVLEKKGIDRKHLWLTSKTWNSFWDPTMVKASAEDSLKKLKTPYMDLLLLHWPVAFSNPEKKLDKMPVKRDGKQLPVIDREAMENLQHTWEALENLVKEGKVRQIGVSNFSIGKTKNLLGFAKEKPVVNQVEINLHCSQPDLVKFNQENDILTQAYSPLGSDAKQASYSKEPLIVELSNKLNVSPTRLILAWHLKRGINPLPRSTNKQHLQENLEAMNIQFPQDVFDALQEEAYKTPTNRIVDPSASWGVDIFSDEV</sequence>
<dbReference type="InterPro" id="IPR036812">
    <property type="entry name" value="NAD(P)_OxRdtase_dom_sf"/>
</dbReference>
<dbReference type="PROSITE" id="PS00062">
    <property type="entry name" value="ALDOKETO_REDUCTASE_2"/>
    <property type="match status" value="1"/>
</dbReference>
<feature type="domain" description="NADP-dependent oxidoreductase" evidence="7">
    <location>
        <begin position="24"/>
        <end position="295"/>
    </location>
</feature>
<evidence type="ECO:0000256" key="1">
    <source>
        <dbReference type="ARBA" id="ARBA00007905"/>
    </source>
</evidence>
<evidence type="ECO:0000256" key="2">
    <source>
        <dbReference type="ARBA" id="ARBA00022857"/>
    </source>
</evidence>
<dbReference type="CDD" id="cd19071">
    <property type="entry name" value="AKR_AKR1-5-like"/>
    <property type="match status" value="1"/>
</dbReference>
<proteinExistence type="inferred from homology"/>
<evidence type="ECO:0000259" key="7">
    <source>
        <dbReference type="Pfam" id="PF00248"/>
    </source>
</evidence>
<dbReference type="PRINTS" id="PR00069">
    <property type="entry name" value="ALDKETRDTASE"/>
</dbReference>
<dbReference type="Proteomes" id="UP000307169">
    <property type="component" value="Unassembled WGS sequence"/>
</dbReference>
<feature type="active site" description="Proton donor" evidence="4">
    <location>
        <position position="57"/>
    </location>
</feature>
<accession>A0A4T0NZP2</accession>
<dbReference type="PIRSF" id="PIRSF000097">
    <property type="entry name" value="AKR"/>
    <property type="match status" value="1"/>
</dbReference>
<evidence type="ECO:0000313" key="11">
    <source>
        <dbReference type="Proteomes" id="UP000310685"/>
    </source>
</evidence>
<evidence type="ECO:0000256" key="4">
    <source>
        <dbReference type="PIRSR" id="PIRSR000097-1"/>
    </source>
</evidence>
<comment type="similarity">
    <text evidence="1">Belongs to the aldo/keto reductase family.</text>
</comment>
<dbReference type="PANTHER" id="PTHR43827:SF3">
    <property type="entry name" value="NADP-DEPENDENT OXIDOREDUCTASE DOMAIN-CONTAINING PROTEIN"/>
    <property type="match status" value="1"/>
</dbReference>
<reference evidence="10 11" key="1">
    <citation type="submission" date="2019-03" db="EMBL/GenBank/DDBJ databases">
        <title>Sequencing 25 genomes of Wallemia mellicola.</title>
        <authorList>
            <person name="Gostincar C."/>
        </authorList>
    </citation>
    <scope>NUCLEOTIDE SEQUENCE [LARGE SCALE GENOMIC DNA]</scope>
    <source>
        <strain evidence="9 10">EXF-1262</strain>
        <strain evidence="8 11">EXF-6152</strain>
    </source>
</reference>
<gene>
    <name evidence="9" type="ORF">E3Q17_01061</name>
    <name evidence="8" type="ORF">E3Q22_01146</name>
</gene>
<feature type="binding site" evidence="5">
    <location>
        <position position="115"/>
    </location>
    <ligand>
        <name>substrate</name>
    </ligand>
</feature>
<dbReference type="FunFam" id="3.20.20.100:FF:000002">
    <property type="entry name" value="2,5-diketo-D-gluconic acid reductase A"/>
    <property type="match status" value="1"/>
</dbReference>
<dbReference type="Gene3D" id="3.20.20.100">
    <property type="entry name" value="NADP-dependent oxidoreductase domain"/>
    <property type="match status" value="1"/>
</dbReference>
<evidence type="ECO:0000256" key="6">
    <source>
        <dbReference type="PIRSR" id="PIRSR000097-3"/>
    </source>
</evidence>
<organism evidence="9 10">
    <name type="scientific">Wallemia mellicola</name>
    <dbReference type="NCBI Taxonomy" id="1708541"/>
    <lineage>
        <taxon>Eukaryota</taxon>
        <taxon>Fungi</taxon>
        <taxon>Dikarya</taxon>
        <taxon>Basidiomycota</taxon>
        <taxon>Wallemiomycotina</taxon>
        <taxon>Wallemiomycetes</taxon>
        <taxon>Wallemiales</taxon>
        <taxon>Wallemiaceae</taxon>
        <taxon>Wallemia</taxon>
    </lineage>
</organism>
<dbReference type="Proteomes" id="UP000310685">
    <property type="component" value="Unassembled WGS sequence"/>
</dbReference>
<feature type="site" description="Lowers pKa of active site Tyr" evidence="6">
    <location>
        <position position="82"/>
    </location>
</feature>
<keyword evidence="3" id="KW-0560">Oxidoreductase</keyword>
<dbReference type="InterPro" id="IPR023210">
    <property type="entry name" value="NADP_OxRdtase_dom"/>
</dbReference>
<name>A0A4T0NZP2_9BASI</name>
<dbReference type="AlphaFoldDB" id="A0A4T0NZP2"/>
<comment type="caution">
    <text evidence="9">The sequence shown here is derived from an EMBL/GenBank/DDBJ whole genome shotgun (WGS) entry which is preliminary data.</text>
</comment>
<evidence type="ECO:0000313" key="9">
    <source>
        <dbReference type="EMBL" id="TIC03104.1"/>
    </source>
</evidence>
<dbReference type="EMBL" id="SPRC01000008">
    <property type="protein sequence ID" value="TIB81389.1"/>
    <property type="molecule type" value="Genomic_DNA"/>
</dbReference>
<evidence type="ECO:0000256" key="3">
    <source>
        <dbReference type="ARBA" id="ARBA00023002"/>
    </source>
</evidence>
<evidence type="ECO:0000256" key="5">
    <source>
        <dbReference type="PIRSR" id="PIRSR000097-2"/>
    </source>
</evidence>
<keyword evidence="2" id="KW-0521">NADP</keyword>
<dbReference type="GO" id="GO:0016616">
    <property type="term" value="F:oxidoreductase activity, acting on the CH-OH group of donors, NAD or NADP as acceptor"/>
    <property type="evidence" value="ECO:0007669"/>
    <property type="project" value="UniProtKB-ARBA"/>
</dbReference>
<dbReference type="InterPro" id="IPR018170">
    <property type="entry name" value="Aldo/ket_reductase_CS"/>
</dbReference>
<evidence type="ECO:0000313" key="8">
    <source>
        <dbReference type="EMBL" id="TIB81389.1"/>
    </source>
</evidence>
<dbReference type="SUPFAM" id="SSF51430">
    <property type="entry name" value="NAD(P)-linked oxidoreductase"/>
    <property type="match status" value="1"/>
</dbReference>
<dbReference type="Pfam" id="PF00248">
    <property type="entry name" value="Aldo_ket_red"/>
    <property type="match status" value="1"/>
</dbReference>